<accession>A0A143BIW4</accession>
<sequence length="140" mass="14941">MFGDSVTVTRRVVVLSAIALGTAFQTACGPGVADKVVSAMQGCVALRNPLFKAGQAEQALALPLPPAVDSLATQTAYAFGFNAYQQLADMAETQAELTCALELGARYEDADVRVWLKKYLRSPDAPVAAHAQRLLDKQTR</sequence>
<protein>
    <submittedName>
        <fullName evidence="1">Uncharacterized protein</fullName>
    </submittedName>
</protein>
<keyword evidence="2" id="KW-1185">Reference proteome</keyword>
<dbReference type="Proteomes" id="UP000076404">
    <property type="component" value="Chromosome"/>
</dbReference>
<dbReference type="STRING" id="1379270.GEMMAAP_05280"/>
<dbReference type="AlphaFoldDB" id="A0A143BIW4"/>
<gene>
    <name evidence="1" type="ORF">GEMMAAP_05280</name>
</gene>
<evidence type="ECO:0000313" key="2">
    <source>
        <dbReference type="Proteomes" id="UP000076404"/>
    </source>
</evidence>
<name>A0A143BIW4_9BACT</name>
<reference evidence="1 2" key="1">
    <citation type="journal article" date="2014" name="Proc. Natl. Acad. Sci. U.S.A.">
        <title>Functional type 2 photosynthetic reaction centers found in the rare bacterial phylum Gemmatimonadetes.</title>
        <authorList>
            <person name="Zeng Y."/>
            <person name="Feng F."/>
            <person name="Medova H."/>
            <person name="Dean J."/>
            <person name="Koblizek M."/>
        </authorList>
    </citation>
    <scope>NUCLEOTIDE SEQUENCE [LARGE SCALE GENOMIC DNA]</scope>
    <source>
        <strain evidence="1 2">AP64</strain>
    </source>
</reference>
<proteinExistence type="predicted"/>
<organism evidence="1 2">
    <name type="scientific">Gemmatimonas phototrophica</name>
    <dbReference type="NCBI Taxonomy" id="1379270"/>
    <lineage>
        <taxon>Bacteria</taxon>
        <taxon>Pseudomonadati</taxon>
        <taxon>Gemmatimonadota</taxon>
        <taxon>Gemmatimonadia</taxon>
        <taxon>Gemmatimonadales</taxon>
        <taxon>Gemmatimonadaceae</taxon>
        <taxon>Gemmatimonas</taxon>
    </lineage>
</organism>
<dbReference type="EMBL" id="CP011454">
    <property type="protein sequence ID" value="AMW04410.1"/>
    <property type="molecule type" value="Genomic_DNA"/>
</dbReference>
<reference evidence="1 2" key="2">
    <citation type="journal article" date="2016" name="Environ. Microbiol. Rep.">
        <title>Metagenomic evidence for the presence of phototrophic Gemmatimonadetes bacteria in diverse environments.</title>
        <authorList>
            <person name="Zeng Y."/>
            <person name="Baumbach J."/>
            <person name="Barbosa E.G."/>
            <person name="Azevedo V."/>
            <person name="Zhang C."/>
            <person name="Koblizek M."/>
        </authorList>
    </citation>
    <scope>NUCLEOTIDE SEQUENCE [LARGE SCALE GENOMIC DNA]</scope>
    <source>
        <strain evidence="1 2">AP64</strain>
    </source>
</reference>
<dbReference type="RefSeq" id="WP_026849930.1">
    <property type="nucleotide sequence ID" value="NZ_CP011454.1"/>
</dbReference>
<evidence type="ECO:0000313" key="1">
    <source>
        <dbReference type="EMBL" id="AMW04410.1"/>
    </source>
</evidence>
<dbReference type="KEGG" id="gph:GEMMAAP_05280"/>